<feature type="transmembrane region" description="Helical" evidence="7">
    <location>
        <begin position="290"/>
        <end position="308"/>
    </location>
</feature>
<evidence type="ECO:0000256" key="6">
    <source>
        <dbReference type="ARBA" id="ARBA00023136"/>
    </source>
</evidence>
<organism evidence="8 9">
    <name type="scientific">Salinisphaera hydrothermalis (strain C41B8)</name>
    <dbReference type="NCBI Taxonomy" id="1304275"/>
    <lineage>
        <taxon>Bacteria</taxon>
        <taxon>Pseudomonadati</taxon>
        <taxon>Pseudomonadota</taxon>
        <taxon>Gammaproteobacteria</taxon>
        <taxon>Salinisphaerales</taxon>
        <taxon>Salinisphaeraceae</taxon>
        <taxon>Salinisphaera</taxon>
    </lineage>
</organism>
<keyword evidence="6 7" id="KW-0472">Membrane</keyword>
<feature type="transmembrane region" description="Helical" evidence="7">
    <location>
        <begin position="238"/>
        <end position="255"/>
    </location>
</feature>
<dbReference type="RefSeq" id="WP_051883368.1">
    <property type="nucleotide sequence ID" value="NZ_APNK01000013.1"/>
</dbReference>
<comment type="caution">
    <text evidence="8">The sequence shown here is derived from an EMBL/GenBank/DDBJ whole genome shotgun (WGS) entry which is preliminary data.</text>
</comment>
<evidence type="ECO:0000313" key="9">
    <source>
        <dbReference type="Proteomes" id="UP000028302"/>
    </source>
</evidence>
<evidence type="ECO:0000256" key="3">
    <source>
        <dbReference type="ARBA" id="ARBA00022475"/>
    </source>
</evidence>
<name>A0A084IL16_SALHC</name>
<dbReference type="Proteomes" id="UP000028302">
    <property type="component" value="Unassembled WGS sequence"/>
</dbReference>
<feature type="transmembrane region" description="Helical" evidence="7">
    <location>
        <begin position="6"/>
        <end position="26"/>
    </location>
</feature>
<keyword evidence="9" id="KW-1185">Reference proteome</keyword>
<evidence type="ECO:0000256" key="1">
    <source>
        <dbReference type="ARBA" id="ARBA00004429"/>
    </source>
</evidence>
<dbReference type="InterPro" id="IPR001851">
    <property type="entry name" value="ABC_transp_permease"/>
</dbReference>
<proteinExistence type="inferred from homology"/>
<accession>A0A084IL16</accession>
<keyword evidence="5 7" id="KW-1133">Transmembrane helix</keyword>
<comment type="subcellular location">
    <subcellularLocation>
        <location evidence="1">Cell inner membrane</location>
        <topology evidence="1">Multi-pass membrane protein</topology>
    </subcellularLocation>
</comment>
<reference evidence="8 9" key="1">
    <citation type="submission" date="2013-03" db="EMBL/GenBank/DDBJ databases">
        <title>Salinisphaera hydrothermalis C41B8 Genome Sequencing.</title>
        <authorList>
            <person name="Li C."/>
            <person name="Lai Q."/>
            <person name="Shao Z."/>
        </authorList>
    </citation>
    <scope>NUCLEOTIDE SEQUENCE [LARGE SCALE GENOMIC DNA]</scope>
    <source>
        <strain evidence="8 9">C41B8</strain>
    </source>
</reference>
<evidence type="ECO:0000256" key="4">
    <source>
        <dbReference type="ARBA" id="ARBA00022692"/>
    </source>
</evidence>
<keyword evidence="3" id="KW-1003">Cell membrane</keyword>
<evidence type="ECO:0000256" key="2">
    <source>
        <dbReference type="ARBA" id="ARBA00007942"/>
    </source>
</evidence>
<evidence type="ECO:0000256" key="7">
    <source>
        <dbReference type="SAM" id="Phobius"/>
    </source>
</evidence>
<dbReference type="PANTHER" id="PTHR32196:SF72">
    <property type="entry name" value="RIBOSE IMPORT PERMEASE PROTEIN RBSC"/>
    <property type="match status" value="1"/>
</dbReference>
<feature type="transmembrane region" description="Helical" evidence="7">
    <location>
        <begin position="155"/>
        <end position="176"/>
    </location>
</feature>
<evidence type="ECO:0000313" key="8">
    <source>
        <dbReference type="EMBL" id="KEZ77400.1"/>
    </source>
</evidence>
<dbReference type="PANTHER" id="PTHR32196">
    <property type="entry name" value="ABC TRANSPORTER PERMEASE PROTEIN YPHD-RELATED-RELATED"/>
    <property type="match status" value="1"/>
</dbReference>
<dbReference type="GO" id="GO:0005886">
    <property type="term" value="C:plasma membrane"/>
    <property type="evidence" value="ECO:0007669"/>
    <property type="project" value="UniProtKB-SubCell"/>
</dbReference>
<protein>
    <submittedName>
        <fullName evidence="8">Putative ABC transporter permease</fullName>
    </submittedName>
</protein>
<feature type="transmembrane region" description="Helical" evidence="7">
    <location>
        <begin position="86"/>
        <end position="111"/>
    </location>
</feature>
<feature type="transmembrane region" description="Helical" evidence="7">
    <location>
        <begin position="207"/>
        <end position="226"/>
    </location>
</feature>
<keyword evidence="4 7" id="KW-0812">Transmembrane</keyword>
<sequence length="319" mass="32976">MIIERYYSSLTAVIGLVLLAILFAYIQPMILSPFGVTMSANQGTTLALAALAQLVVVLTGGVDLSVGAMVGLTNAIAATYMGTHPAIATLVIIGTLFAGTLAGFVNGLIVAYGRIQPIIVTLATLYIYTGIGLVVRPQPGGSVPSGFANALTGSWGYLPYGLIFLLVVVGVAWVPLMRSRLGRAIKAVGDNRNGARVSGISVARTELWAYTAGGFFAACAGIFLTAQTTSGDPTIGTSYTLNSVAAVVFGGAVLGGGRGVALGPICGAYFLSLLISVLFASGVSPFYQNLLQGAILVIVLAAANVWRLRTRHWLNVMSN</sequence>
<dbReference type="eggNOG" id="COG1172">
    <property type="taxonomic scope" value="Bacteria"/>
</dbReference>
<gene>
    <name evidence="8" type="ORF">C41B8_10238</name>
</gene>
<dbReference type="CDD" id="cd06579">
    <property type="entry name" value="TM_PBP1_transp_AraH_like"/>
    <property type="match status" value="1"/>
</dbReference>
<feature type="transmembrane region" description="Helical" evidence="7">
    <location>
        <begin position="46"/>
        <end position="66"/>
    </location>
</feature>
<comment type="similarity">
    <text evidence="2">Belongs to the binding-protein-dependent transport system permease family. AraH/RbsC subfamily.</text>
</comment>
<feature type="transmembrane region" description="Helical" evidence="7">
    <location>
        <begin position="118"/>
        <end position="135"/>
    </location>
</feature>
<dbReference type="EMBL" id="APNK01000013">
    <property type="protein sequence ID" value="KEZ77400.1"/>
    <property type="molecule type" value="Genomic_DNA"/>
</dbReference>
<dbReference type="AlphaFoldDB" id="A0A084IL16"/>
<dbReference type="STRING" id="1304275.C41B8_10238"/>
<feature type="transmembrane region" description="Helical" evidence="7">
    <location>
        <begin position="262"/>
        <end position="284"/>
    </location>
</feature>
<evidence type="ECO:0000256" key="5">
    <source>
        <dbReference type="ARBA" id="ARBA00022989"/>
    </source>
</evidence>
<dbReference type="Pfam" id="PF02653">
    <property type="entry name" value="BPD_transp_2"/>
    <property type="match status" value="1"/>
</dbReference>
<dbReference type="GO" id="GO:0022857">
    <property type="term" value="F:transmembrane transporter activity"/>
    <property type="evidence" value="ECO:0007669"/>
    <property type="project" value="InterPro"/>
</dbReference>